<reference evidence="1" key="1">
    <citation type="submission" date="2018-05" db="EMBL/GenBank/DDBJ databases">
        <authorList>
            <person name="Lanie J.A."/>
            <person name="Ng W.-L."/>
            <person name="Kazmierczak K.M."/>
            <person name="Andrzejewski T.M."/>
            <person name="Davidsen T.M."/>
            <person name="Wayne K.J."/>
            <person name="Tettelin H."/>
            <person name="Glass J.I."/>
            <person name="Rusch D."/>
            <person name="Podicherti R."/>
            <person name="Tsui H.-C.T."/>
            <person name="Winkler M.E."/>
        </authorList>
    </citation>
    <scope>NUCLEOTIDE SEQUENCE</scope>
</reference>
<gene>
    <name evidence="1" type="ORF">METZ01_LOCUS235324</name>
</gene>
<accession>A0A382H5D4</accession>
<dbReference type="EMBL" id="UINC01059255">
    <property type="protein sequence ID" value="SVB82470.1"/>
    <property type="molecule type" value="Genomic_DNA"/>
</dbReference>
<organism evidence="1">
    <name type="scientific">marine metagenome</name>
    <dbReference type="NCBI Taxonomy" id="408172"/>
    <lineage>
        <taxon>unclassified sequences</taxon>
        <taxon>metagenomes</taxon>
        <taxon>ecological metagenomes</taxon>
    </lineage>
</organism>
<dbReference type="AlphaFoldDB" id="A0A382H5D4"/>
<feature type="non-terminal residue" evidence="1">
    <location>
        <position position="1"/>
    </location>
</feature>
<evidence type="ECO:0000313" key="1">
    <source>
        <dbReference type="EMBL" id="SVB82470.1"/>
    </source>
</evidence>
<protein>
    <submittedName>
        <fullName evidence="1">Uncharacterized protein</fullName>
    </submittedName>
</protein>
<proteinExistence type="predicted"/>
<sequence>VSREFDTNTVEDTIPGVLRRGQKILTATFILFRESFISSGGGVHKPQPAK</sequence>
<feature type="non-terminal residue" evidence="1">
    <location>
        <position position="50"/>
    </location>
</feature>
<name>A0A382H5D4_9ZZZZ</name>